<proteinExistence type="predicted"/>
<dbReference type="Proteomes" id="UP000299102">
    <property type="component" value="Unassembled WGS sequence"/>
</dbReference>
<feature type="compositionally biased region" description="Polar residues" evidence="1">
    <location>
        <begin position="209"/>
        <end position="222"/>
    </location>
</feature>
<evidence type="ECO:0000313" key="3">
    <source>
        <dbReference type="Proteomes" id="UP000299102"/>
    </source>
</evidence>
<gene>
    <name evidence="2" type="ORF">EVAR_13423_1</name>
</gene>
<evidence type="ECO:0000313" key="2">
    <source>
        <dbReference type="EMBL" id="GBP34284.1"/>
    </source>
</evidence>
<feature type="region of interest" description="Disordered" evidence="1">
    <location>
        <begin position="205"/>
        <end position="237"/>
    </location>
</feature>
<comment type="caution">
    <text evidence="2">The sequence shown here is derived from an EMBL/GenBank/DDBJ whole genome shotgun (WGS) entry which is preliminary data.</text>
</comment>
<protein>
    <recommendedName>
        <fullName evidence="4">Reverse transcriptase domain-containing protein</fullName>
    </recommendedName>
</protein>
<sequence length="237" mass="26727">MYDLKEYEGGLRMDKLSVKCLLCANDQVTVASSACGLQEMVNKMNDFVKKRVMKVNVGKNKVMVFERGESTTECNILIEGDKVEEVSAELRCALFGLAGHVLSMFSRKFIENLPKLFHVDSFARVGIWKDLIVNFISVPTFDSGSATVHDSNPDYGLNSNPDPTLCFDLRSRCRSWFQFVRSQVLNDDPHKELIRNISPHNIRFPLTDSPVTPRTSGSQASDYVNLRHRRTTSADAD</sequence>
<organism evidence="2 3">
    <name type="scientific">Eumeta variegata</name>
    <name type="common">Bagworm moth</name>
    <name type="synonym">Eumeta japonica</name>
    <dbReference type="NCBI Taxonomy" id="151549"/>
    <lineage>
        <taxon>Eukaryota</taxon>
        <taxon>Metazoa</taxon>
        <taxon>Ecdysozoa</taxon>
        <taxon>Arthropoda</taxon>
        <taxon>Hexapoda</taxon>
        <taxon>Insecta</taxon>
        <taxon>Pterygota</taxon>
        <taxon>Neoptera</taxon>
        <taxon>Endopterygota</taxon>
        <taxon>Lepidoptera</taxon>
        <taxon>Glossata</taxon>
        <taxon>Ditrysia</taxon>
        <taxon>Tineoidea</taxon>
        <taxon>Psychidae</taxon>
        <taxon>Oiketicinae</taxon>
        <taxon>Eumeta</taxon>
    </lineage>
</organism>
<dbReference type="AlphaFoldDB" id="A0A4C1V8E0"/>
<accession>A0A4C1V8E0</accession>
<evidence type="ECO:0000256" key="1">
    <source>
        <dbReference type="SAM" id="MobiDB-lite"/>
    </source>
</evidence>
<reference evidence="2 3" key="1">
    <citation type="journal article" date="2019" name="Commun. Biol.">
        <title>The bagworm genome reveals a unique fibroin gene that provides high tensile strength.</title>
        <authorList>
            <person name="Kono N."/>
            <person name="Nakamura H."/>
            <person name="Ohtoshi R."/>
            <person name="Tomita M."/>
            <person name="Numata K."/>
            <person name="Arakawa K."/>
        </authorList>
    </citation>
    <scope>NUCLEOTIDE SEQUENCE [LARGE SCALE GENOMIC DNA]</scope>
</reference>
<name>A0A4C1V8E0_EUMVA</name>
<keyword evidence="3" id="KW-1185">Reference proteome</keyword>
<dbReference type="EMBL" id="BGZK01000286">
    <property type="protein sequence ID" value="GBP34284.1"/>
    <property type="molecule type" value="Genomic_DNA"/>
</dbReference>
<evidence type="ECO:0008006" key="4">
    <source>
        <dbReference type="Google" id="ProtNLM"/>
    </source>
</evidence>
<dbReference type="OrthoDB" id="425681at2759"/>